<feature type="transmembrane region" description="Helical" evidence="6">
    <location>
        <begin position="473"/>
        <end position="493"/>
    </location>
</feature>
<dbReference type="PANTHER" id="PTHR30619">
    <property type="entry name" value="DNA INTERNALIZATION/COMPETENCE PROTEIN COMEC/REC2"/>
    <property type="match status" value="1"/>
</dbReference>
<dbReference type="NCBIfam" id="TIGR00360">
    <property type="entry name" value="ComEC_N-term"/>
    <property type="match status" value="1"/>
</dbReference>
<keyword evidence="3 6" id="KW-0812">Transmembrane</keyword>
<evidence type="ECO:0000313" key="9">
    <source>
        <dbReference type="Proteomes" id="UP000319514"/>
    </source>
</evidence>
<dbReference type="InterPro" id="IPR052159">
    <property type="entry name" value="Competence_DNA_uptake"/>
</dbReference>
<dbReference type="Pfam" id="PF00753">
    <property type="entry name" value="Lactamase_B"/>
    <property type="match status" value="1"/>
</dbReference>
<dbReference type="InterPro" id="IPR035681">
    <property type="entry name" value="ComA-like_MBL"/>
</dbReference>
<keyword evidence="9" id="KW-1185">Reference proteome</keyword>
<gene>
    <name evidence="8" type="ORF">FB474_2404</name>
</gene>
<feature type="transmembrane region" description="Helical" evidence="6">
    <location>
        <begin position="535"/>
        <end position="556"/>
    </location>
</feature>
<feature type="domain" description="Metallo-beta-lactamase" evidence="7">
    <location>
        <begin position="570"/>
        <end position="742"/>
    </location>
</feature>
<reference evidence="8 9" key="1">
    <citation type="submission" date="2019-06" db="EMBL/GenBank/DDBJ databases">
        <title>Sequencing the genomes of 1000 actinobacteria strains.</title>
        <authorList>
            <person name="Klenk H.-P."/>
        </authorList>
    </citation>
    <scope>NUCLEOTIDE SEQUENCE [LARGE SCALE GENOMIC DNA]</scope>
    <source>
        <strain evidence="8 9">DSM 18082</strain>
    </source>
</reference>
<organism evidence="8 9">
    <name type="scientific">Oryzihumus leptocrescens</name>
    <dbReference type="NCBI Taxonomy" id="297536"/>
    <lineage>
        <taxon>Bacteria</taxon>
        <taxon>Bacillati</taxon>
        <taxon>Actinomycetota</taxon>
        <taxon>Actinomycetes</taxon>
        <taxon>Micrococcales</taxon>
        <taxon>Intrasporangiaceae</taxon>
        <taxon>Oryzihumus</taxon>
    </lineage>
</organism>
<dbReference type="InterPro" id="IPR036866">
    <property type="entry name" value="RibonucZ/Hydroxyglut_hydro"/>
</dbReference>
<evidence type="ECO:0000256" key="3">
    <source>
        <dbReference type="ARBA" id="ARBA00022692"/>
    </source>
</evidence>
<dbReference type="GO" id="GO:0005886">
    <property type="term" value="C:plasma membrane"/>
    <property type="evidence" value="ECO:0007669"/>
    <property type="project" value="UniProtKB-SubCell"/>
</dbReference>
<evidence type="ECO:0000256" key="1">
    <source>
        <dbReference type="ARBA" id="ARBA00004651"/>
    </source>
</evidence>
<dbReference type="SUPFAM" id="SSF56281">
    <property type="entry name" value="Metallo-hydrolase/oxidoreductase"/>
    <property type="match status" value="1"/>
</dbReference>
<keyword evidence="5 6" id="KW-0472">Membrane</keyword>
<protein>
    <submittedName>
        <fullName evidence="8">Competence protein ComEC</fullName>
    </submittedName>
</protein>
<feature type="transmembrane region" description="Helical" evidence="6">
    <location>
        <begin position="93"/>
        <end position="114"/>
    </location>
</feature>
<accession>A0A542ZKX3</accession>
<evidence type="ECO:0000256" key="4">
    <source>
        <dbReference type="ARBA" id="ARBA00022989"/>
    </source>
</evidence>
<dbReference type="Proteomes" id="UP000319514">
    <property type="component" value="Unassembled WGS sequence"/>
</dbReference>
<evidence type="ECO:0000256" key="2">
    <source>
        <dbReference type="ARBA" id="ARBA00022475"/>
    </source>
</evidence>
<feature type="transmembrane region" description="Helical" evidence="6">
    <location>
        <begin position="407"/>
        <end position="432"/>
    </location>
</feature>
<keyword evidence="2" id="KW-1003">Cell membrane</keyword>
<dbReference type="Pfam" id="PF03772">
    <property type="entry name" value="Competence"/>
    <property type="match status" value="1"/>
</dbReference>
<proteinExistence type="predicted"/>
<dbReference type="InterPro" id="IPR004477">
    <property type="entry name" value="ComEC_N"/>
</dbReference>
<comment type="subcellular location">
    <subcellularLocation>
        <location evidence="1">Cell membrane</location>
        <topology evidence="1">Multi-pass membrane protein</topology>
    </subcellularLocation>
</comment>
<feature type="transmembrane region" description="Helical" evidence="6">
    <location>
        <begin position="444"/>
        <end position="466"/>
    </location>
</feature>
<dbReference type="AlphaFoldDB" id="A0A542ZKX3"/>
<dbReference type="PANTHER" id="PTHR30619:SF1">
    <property type="entry name" value="RECOMBINATION PROTEIN 2"/>
    <property type="match status" value="1"/>
</dbReference>
<evidence type="ECO:0000259" key="7">
    <source>
        <dbReference type="SMART" id="SM00849"/>
    </source>
</evidence>
<evidence type="ECO:0000256" key="6">
    <source>
        <dbReference type="SAM" id="Phobius"/>
    </source>
</evidence>
<sequence length="815" mass="83365">MTVGPASSGRVAQVDAAVTHGPVGDGATPDPPPGEGRAARLDIRLLLPAMVAWAAVAAALAAPAGVIWCVGATTGALGAWLTLRPPGRLGGHAATPALALLATALCLVATAAHISVRDAGLVPRLAAQRATGTVEGTVTADPRMVTRTGVMHTTLVVVRLQVDDVVGRGEHSGAASPVLVFGDESWARLRWHERVRVSGRFDVAEPGDDVVAVFNPGGAPRSLAGPGVVADAAERVRSGLRRAVSGLPVDARGLLPGLVIGDTSRTPADLTEAMQATGMTHLSAVSGSNVAVVLAAAMGLCRVAGIRRRWRPWVAALCLAAFVVLARPEPSVLRAAVMGGVGLLGLSTSRRKAGLPALAAAVVVLLCLDPWLSRSFGFALSTLATLGLLLFAAPWGRRIAAVLPPRLRGFGTALAIPVAAQLMCGPVVVLLQGSVSVVGVAANLAAAPLVGPATVLGVACALMALVSHPLAVGLAWLAGLPTIGIAEVGRVAAQVPMGQLPWPDGAPGAVLLAVVSLLVLLMAPWLATTVRRRPVLLLGIALLVAAAAAPTTSWSWPPLAWQVVACDVGQGDGLVLSTGPGHAVVVDTGPDPVPMDACLSRLHVTVVDAVVLTHFHADHVDGLAGVLHGRTVRQVLTSPVRDPPEGAAQVDRQAAAAGVPVQPLYAGDDLRFGSLRAHVVWPDRVIREGSVPNNASIVMVVQDAGLRVLMLGDVETPAAHQVLLALRRGEEDRPFDVLKVAHHGSSLQDPQLVAATGAAIGLISVGAGNDYGHPTSRTLKLLRDNGIRALRTDLLGDVAVGRTPEGRVLVSTRGP</sequence>
<name>A0A542ZKX3_9MICO</name>
<feature type="transmembrane region" description="Helical" evidence="6">
    <location>
        <begin position="378"/>
        <end position="395"/>
    </location>
</feature>
<evidence type="ECO:0000313" key="8">
    <source>
        <dbReference type="EMBL" id="TQL61001.1"/>
    </source>
</evidence>
<dbReference type="Gene3D" id="3.60.15.10">
    <property type="entry name" value="Ribonuclease Z/Hydroxyacylglutathione hydrolase-like"/>
    <property type="match status" value="1"/>
</dbReference>
<feature type="transmembrane region" description="Helical" evidence="6">
    <location>
        <begin position="355"/>
        <end position="372"/>
    </location>
</feature>
<dbReference type="CDD" id="cd07731">
    <property type="entry name" value="ComA-like_MBL-fold"/>
    <property type="match status" value="1"/>
</dbReference>
<feature type="transmembrane region" description="Helical" evidence="6">
    <location>
        <begin position="505"/>
        <end position="523"/>
    </location>
</feature>
<dbReference type="InterPro" id="IPR001279">
    <property type="entry name" value="Metallo-B-lactamas"/>
</dbReference>
<comment type="caution">
    <text evidence="8">The sequence shown here is derived from an EMBL/GenBank/DDBJ whole genome shotgun (WGS) entry which is preliminary data.</text>
</comment>
<keyword evidence="4 6" id="KW-1133">Transmembrane helix</keyword>
<dbReference type="EMBL" id="VFOQ01000001">
    <property type="protein sequence ID" value="TQL61001.1"/>
    <property type="molecule type" value="Genomic_DNA"/>
</dbReference>
<feature type="transmembrane region" description="Helical" evidence="6">
    <location>
        <begin position="45"/>
        <end position="73"/>
    </location>
</feature>
<dbReference type="SMART" id="SM00849">
    <property type="entry name" value="Lactamase_B"/>
    <property type="match status" value="1"/>
</dbReference>
<evidence type="ECO:0000256" key="5">
    <source>
        <dbReference type="ARBA" id="ARBA00023136"/>
    </source>
</evidence>